<dbReference type="OrthoDB" id="4779840at2759"/>
<dbReference type="Proteomes" id="UP000765509">
    <property type="component" value="Unassembled WGS sequence"/>
</dbReference>
<sequence length="111" mass="12893">MIKLLFAYSLELKDSDGFTHHWCTIIPELEFSYKNSMHDSTGKTPEMLEKGWSPKHPIDTLKKDLVDIHSTASSVELFLDKVRHHSNKRMTNAIEYAKEKWDKGDKTQNSN</sequence>
<dbReference type="Gene3D" id="3.30.420.10">
    <property type="entry name" value="Ribonuclease H-like superfamily/Ribonuclease H"/>
    <property type="match status" value="1"/>
</dbReference>
<reference evidence="1" key="1">
    <citation type="submission" date="2021-03" db="EMBL/GenBank/DDBJ databases">
        <title>Draft genome sequence of rust myrtle Austropuccinia psidii MF-1, a brazilian biotype.</title>
        <authorList>
            <person name="Quecine M.C."/>
            <person name="Pachon D.M.R."/>
            <person name="Bonatelli M.L."/>
            <person name="Correr F.H."/>
            <person name="Franceschini L.M."/>
            <person name="Leite T.F."/>
            <person name="Margarido G.R.A."/>
            <person name="Almeida C.A."/>
            <person name="Ferrarezi J.A."/>
            <person name="Labate C.A."/>
        </authorList>
    </citation>
    <scope>NUCLEOTIDE SEQUENCE</scope>
    <source>
        <strain evidence="1">MF-1</strain>
    </source>
</reference>
<name>A0A9Q3ILB1_9BASI</name>
<gene>
    <name evidence="1" type="ORF">O181_082995</name>
</gene>
<keyword evidence="2" id="KW-1185">Reference proteome</keyword>
<evidence type="ECO:0000313" key="1">
    <source>
        <dbReference type="EMBL" id="MBW0543280.1"/>
    </source>
</evidence>
<comment type="caution">
    <text evidence="1">The sequence shown here is derived from an EMBL/GenBank/DDBJ whole genome shotgun (WGS) entry which is preliminary data.</text>
</comment>
<organism evidence="1 2">
    <name type="scientific">Austropuccinia psidii MF-1</name>
    <dbReference type="NCBI Taxonomy" id="1389203"/>
    <lineage>
        <taxon>Eukaryota</taxon>
        <taxon>Fungi</taxon>
        <taxon>Dikarya</taxon>
        <taxon>Basidiomycota</taxon>
        <taxon>Pucciniomycotina</taxon>
        <taxon>Pucciniomycetes</taxon>
        <taxon>Pucciniales</taxon>
        <taxon>Sphaerophragmiaceae</taxon>
        <taxon>Austropuccinia</taxon>
    </lineage>
</organism>
<proteinExistence type="predicted"/>
<dbReference type="EMBL" id="AVOT02048040">
    <property type="protein sequence ID" value="MBW0543280.1"/>
    <property type="molecule type" value="Genomic_DNA"/>
</dbReference>
<dbReference type="AlphaFoldDB" id="A0A9Q3ILB1"/>
<protein>
    <submittedName>
        <fullName evidence="1">Uncharacterized protein</fullName>
    </submittedName>
</protein>
<accession>A0A9Q3ILB1</accession>
<dbReference type="GO" id="GO:0003676">
    <property type="term" value="F:nucleic acid binding"/>
    <property type="evidence" value="ECO:0007669"/>
    <property type="project" value="InterPro"/>
</dbReference>
<dbReference type="InterPro" id="IPR036397">
    <property type="entry name" value="RNaseH_sf"/>
</dbReference>
<evidence type="ECO:0000313" key="2">
    <source>
        <dbReference type="Proteomes" id="UP000765509"/>
    </source>
</evidence>